<sequence>MSEPLVPPPPISPPPRPPHPYQAAGFYDYHAAPTTVSASQSQLHPGRYPGGISSTSSIDGEAEKISQVQNTYLIHHHHHHHHHPLRHSLPPPPHPPRPPSPVNPMSAILKFRAVLLFIAFLPIPPLLSVIYILIGHSIFRRAASSIQWSAPLLSSANAGAAGGIILTLPLALLLFILLAPPPPAASSPTREAHEDFFDDDDESRVGVVQRAGSYATNIICAGLALGVGGAAGPLGVTCLGSGEHGTPVGADGRVAMLTPGKAAEAGIVGGVVMLGGFIGVAALGGQFNDASSTTHVYYPRSIPRVLLLPCPVFVLFCLCTSGAARCITPRDHYTPCLLFKSR</sequence>
<feature type="transmembrane region" description="Helical" evidence="2">
    <location>
        <begin position="305"/>
        <end position="324"/>
    </location>
</feature>
<keyword evidence="4" id="KW-1185">Reference proteome</keyword>
<feature type="transmembrane region" description="Helical" evidence="2">
    <location>
        <begin position="265"/>
        <end position="285"/>
    </location>
</feature>
<reference evidence="3" key="1">
    <citation type="submission" date="2018-04" db="EMBL/GenBank/DDBJ databases">
        <title>Whole genome sequencing of Hypsizygus marmoreus.</title>
        <authorList>
            <person name="Choi I.-G."/>
            <person name="Min B."/>
            <person name="Kim J.-G."/>
            <person name="Kim S."/>
            <person name="Oh Y.-L."/>
            <person name="Kong W.-S."/>
            <person name="Park H."/>
            <person name="Jeong J."/>
            <person name="Song E.-S."/>
        </authorList>
    </citation>
    <scope>NUCLEOTIDE SEQUENCE [LARGE SCALE GENOMIC DNA]</scope>
    <source>
        <strain evidence="3">51987-8</strain>
    </source>
</reference>
<dbReference type="AlphaFoldDB" id="A0A369JUE2"/>
<name>A0A369JUE2_HYPMA</name>
<feature type="region of interest" description="Disordered" evidence="1">
    <location>
        <begin position="1"/>
        <end position="24"/>
    </location>
</feature>
<evidence type="ECO:0000313" key="4">
    <source>
        <dbReference type="Proteomes" id="UP000076154"/>
    </source>
</evidence>
<feature type="transmembrane region" description="Helical" evidence="2">
    <location>
        <begin position="159"/>
        <end position="180"/>
    </location>
</feature>
<keyword evidence="2" id="KW-0812">Transmembrane</keyword>
<feature type="compositionally biased region" description="Basic residues" evidence="1">
    <location>
        <begin position="76"/>
        <end position="86"/>
    </location>
</feature>
<feature type="region of interest" description="Disordered" evidence="1">
    <location>
        <begin position="38"/>
        <end position="57"/>
    </location>
</feature>
<organism evidence="3 4">
    <name type="scientific">Hypsizygus marmoreus</name>
    <name type="common">White beech mushroom</name>
    <name type="synonym">Agaricus marmoreus</name>
    <dbReference type="NCBI Taxonomy" id="39966"/>
    <lineage>
        <taxon>Eukaryota</taxon>
        <taxon>Fungi</taxon>
        <taxon>Dikarya</taxon>
        <taxon>Basidiomycota</taxon>
        <taxon>Agaricomycotina</taxon>
        <taxon>Agaricomycetes</taxon>
        <taxon>Agaricomycetidae</taxon>
        <taxon>Agaricales</taxon>
        <taxon>Tricholomatineae</taxon>
        <taxon>Lyophyllaceae</taxon>
        <taxon>Hypsizygus</taxon>
    </lineage>
</organism>
<proteinExistence type="predicted"/>
<comment type="caution">
    <text evidence="3">The sequence shown here is derived from an EMBL/GenBank/DDBJ whole genome shotgun (WGS) entry which is preliminary data.</text>
</comment>
<evidence type="ECO:0000256" key="1">
    <source>
        <dbReference type="SAM" id="MobiDB-lite"/>
    </source>
</evidence>
<feature type="compositionally biased region" description="Pro residues" evidence="1">
    <location>
        <begin position="1"/>
        <end position="20"/>
    </location>
</feature>
<feature type="region of interest" description="Disordered" evidence="1">
    <location>
        <begin position="76"/>
        <end position="101"/>
    </location>
</feature>
<gene>
    <name evidence="3" type="ORF">Hypma_010489</name>
</gene>
<keyword evidence="2" id="KW-1133">Transmembrane helix</keyword>
<feature type="transmembrane region" description="Helical" evidence="2">
    <location>
        <begin position="114"/>
        <end position="139"/>
    </location>
</feature>
<dbReference type="EMBL" id="LUEZ02000051">
    <property type="protein sequence ID" value="RDB22376.1"/>
    <property type="molecule type" value="Genomic_DNA"/>
</dbReference>
<evidence type="ECO:0000256" key="2">
    <source>
        <dbReference type="SAM" id="Phobius"/>
    </source>
</evidence>
<dbReference type="Proteomes" id="UP000076154">
    <property type="component" value="Unassembled WGS sequence"/>
</dbReference>
<keyword evidence="2" id="KW-0472">Membrane</keyword>
<accession>A0A369JUE2</accession>
<protein>
    <submittedName>
        <fullName evidence="3">Uncharacterized protein</fullName>
    </submittedName>
</protein>
<feature type="compositionally biased region" description="Pro residues" evidence="1">
    <location>
        <begin position="89"/>
        <end position="101"/>
    </location>
</feature>
<evidence type="ECO:0000313" key="3">
    <source>
        <dbReference type="EMBL" id="RDB22376.1"/>
    </source>
</evidence>
<dbReference type="InParanoid" id="A0A369JUE2"/>